<organism evidence="1 2">
    <name type="scientific">Peronosclerospora sorghi</name>
    <dbReference type="NCBI Taxonomy" id="230839"/>
    <lineage>
        <taxon>Eukaryota</taxon>
        <taxon>Sar</taxon>
        <taxon>Stramenopiles</taxon>
        <taxon>Oomycota</taxon>
        <taxon>Peronosporomycetes</taxon>
        <taxon>Peronosporales</taxon>
        <taxon>Peronosporaceae</taxon>
        <taxon>Peronosclerospora</taxon>
    </lineage>
</organism>
<name>A0ACC0WUS8_9STRA</name>
<protein>
    <submittedName>
        <fullName evidence="1">Uncharacterized protein</fullName>
    </submittedName>
</protein>
<proteinExistence type="predicted"/>
<dbReference type="EMBL" id="CM047580">
    <property type="protein sequence ID" value="KAI9922629.1"/>
    <property type="molecule type" value="Genomic_DNA"/>
</dbReference>
<comment type="caution">
    <text evidence="1">The sequence shown here is derived from an EMBL/GenBank/DDBJ whole genome shotgun (WGS) entry which is preliminary data.</text>
</comment>
<sequence length="112" mass="12394">MVVAKPRKDENAEPSSVWPGARDGMVMGIDEDRDLCAGLCAALVVRSNADDSMEMRTRITRISFVSHSCDLQRNDTSTSVDFDENTRYQATPVLAYLQVLGVKLDELPKSSQ</sequence>
<reference evidence="1 2" key="1">
    <citation type="journal article" date="2022" name="bioRxiv">
        <title>The genome of the oomycete Peronosclerospora sorghi, a cosmopolitan pathogen of maize and sorghum, is inflated with dispersed pseudogenes.</title>
        <authorList>
            <person name="Fletcher K."/>
            <person name="Martin F."/>
            <person name="Isakeit T."/>
            <person name="Cavanaugh K."/>
            <person name="Magill C."/>
            <person name="Michelmore R."/>
        </authorList>
    </citation>
    <scope>NUCLEOTIDE SEQUENCE [LARGE SCALE GENOMIC DNA]</scope>
    <source>
        <strain evidence="1">P6</strain>
    </source>
</reference>
<evidence type="ECO:0000313" key="1">
    <source>
        <dbReference type="EMBL" id="KAI9922629.1"/>
    </source>
</evidence>
<gene>
    <name evidence="1" type="ORF">PsorP6_001131</name>
</gene>
<accession>A0ACC0WUS8</accession>
<dbReference type="Proteomes" id="UP001163321">
    <property type="component" value="Chromosome 1"/>
</dbReference>
<keyword evidence="2" id="KW-1185">Reference proteome</keyword>
<evidence type="ECO:0000313" key="2">
    <source>
        <dbReference type="Proteomes" id="UP001163321"/>
    </source>
</evidence>